<dbReference type="PROSITE" id="PS50943">
    <property type="entry name" value="HTH_CROC1"/>
    <property type="match status" value="1"/>
</dbReference>
<dbReference type="Gene3D" id="1.10.260.40">
    <property type="entry name" value="lambda repressor-like DNA-binding domains"/>
    <property type="match status" value="1"/>
</dbReference>
<dbReference type="InterPro" id="IPR001387">
    <property type="entry name" value="Cro/C1-type_HTH"/>
</dbReference>
<dbReference type="CDD" id="cd02209">
    <property type="entry name" value="cupin_XRE_C"/>
    <property type="match status" value="1"/>
</dbReference>
<dbReference type="EMBL" id="BMKW01000025">
    <property type="protein sequence ID" value="GGJ43196.1"/>
    <property type="molecule type" value="Genomic_DNA"/>
</dbReference>
<gene>
    <name evidence="3" type="ORF">GCM10011320_58380</name>
</gene>
<organism evidence="3 4">
    <name type="scientific">Neoroseomonas lacus</name>
    <dbReference type="NCBI Taxonomy" id="287609"/>
    <lineage>
        <taxon>Bacteria</taxon>
        <taxon>Pseudomonadati</taxon>
        <taxon>Pseudomonadota</taxon>
        <taxon>Alphaproteobacteria</taxon>
        <taxon>Acetobacterales</taxon>
        <taxon>Acetobacteraceae</taxon>
        <taxon>Neoroseomonas</taxon>
    </lineage>
</organism>
<keyword evidence="4" id="KW-1185">Reference proteome</keyword>
<evidence type="ECO:0000313" key="4">
    <source>
        <dbReference type="Proteomes" id="UP000661507"/>
    </source>
</evidence>
<dbReference type="SUPFAM" id="SSF51182">
    <property type="entry name" value="RmlC-like cupins"/>
    <property type="match status" value="1"/>
</dbReference>
<dbReference type="Proteomes" id="UP000661507">
    <property type="component" value="Unassembled WGS sequence"/>
</dbReference>
<dbReference type="Pfam" id="PF01381">
    <property type="entry name" value="HTH_3"/>
    <property type="match status" value="1"/>
</dbReference>
<dbReference type="InterPro" id="IPR014710">
    <property type="entry name" value="RmlC-like_jellyroll"/>
</dbReference>
<dbReference type="GO" id="GO:0003677">
    <property type="term" value="F:DNA binding"/>
    <property type="evidence" value="ECO:0007669"/>
    <property type="project" value="UniProtKB-KW"/>
</dbReference>
<dbReference type="PANTHER" id="PTHR46797">
    <property type="entry name" value="HTH-TYPE TRANSCRIPTIONAL REGULATOR"/>
    <property type="match status" value="1"/>
</dbReference>
<keyword evidence="1" id="KW-0238">DNA-binding</keyword>
<dbReference type="CDD" id="cd00093">
    <property type="entry name" value="HTH_XRE"/>
    <property type="match status" value="1"/>
</dbReference>
<evidence type="ECO:0000256" key="1">
    <source>
        <dbReference type="ARBA" id="ARBA00023125"/>
    </source>
</evidence>
<dbReference type="SMART" id="SM00530">
    <property type="entry name" value="HTH_XRE"/>
    <property type="match status" value="1"/>
</dbReference>
<dbReference type="InterPro" id="IPR010982">
    <property type="entry name" value="Lambda_DNA-bd_dom_sf"/>
</dbReference>
<dbReference type="GO" id="GO:0005829">
    <property type="term" value="C:cytosol"/>
    <property type="evidence" value="ECO:0007669"/>
    <property type="project" value="TreeGrafter"/>
</dbReference>
<dbReference type="Pfam" id="PF07883">
    <property type="entry name" value="Cupin_2"/>
    <property type="match status" value="1"/>
</dbReference>
<dbReference type="SUPFAM" id="SSF47413">
    <property type="entry name" value="lambda repressor-like DNA-binding domains"/>
    <property type="match status" value="1"/>
</dbReference>
<proteinExistence type="predicted"/>
<reference evidence="3" key="1">
    <citation type="journal article" date="2014" name="Int. J. Syst. Evol. Microbiol.">
        <title>Complete genome sequence of Corynebacterium casei LMG S-19264T (=DSM 44701T), isolated from a smear-ripened cheese.</title>
        <authorList>
            <consortium name="US DOE Joint Genome Institute (JGI-PGF)"/>
            <person name="Walter F."/>
            <person name="Albersmeier A."/>
            <person name="Kalinowski J."/>
            <person name="Ruckert C."/>
        </authorList>
    </citation>
    <scope>NUCLEOTIDE SEQUENCE</scope>
    <source>
        <strain evidence="3">CGMCC 1.3617</strain>
    </source>
</reference>
<dbReference type="PANTHER" id="PTHR46797:SF20">
    <property type="entry name" value="BLR4304 PROTEIN"/>
    <property type="match status" value="1"/>
</dbReference>
<dbReference type="Gene3D" id="2.60.120.10">
    <property type="entry name" value="Jelly Rolls"/>
    <property type="match status" value="1"/>
</dbReference>
<comment type="caution">
    <text evidence="3">The sequence shown here is derived from an EMBL/GenBank/DDBJ whole genome shotgun (WGS) entry which is preliminary data.</text>
</comment>
<reference evidence="3" key="2">
    <citation type="submission" date="2020-09" db="EMBL/GenBank/DDBJ databases">
        <authorList>
            <person name="Sun Q."/>
            <person name="Zhou Y."/>
        </authorList>
    </citation>
    <scope>NUCLEOTIDE SEQUENCE</scope>
    <source>
        <strain evidence="3">CGMCC 1.3617</strain>
    </source>
</reference>
<name>A0A917L3X6_9PROT</name>
<accession>A0A917L3X6</accession>
<dbReference type="AlphaFoldDB" id="A0A917L3X6"/>
<evidence type="ECO:0000313" key="3">
    <source>
        <dbReference type="EMBL" id="GGJ43196.1"/>
    </source>
</evidence>
<sequence length="221" mass="24161">MPPRVNKPTAASMAAAASRAAAVEPVSPNAAFGERIRRMRLKRRLTLQQLAKACDLAISSISKVENGQMSPTYENIVRLATGLGVDVGDLFSDRDTAPAGRRSITRAGTGLRLATPHYDYEMLCTDLTNRRFVPIHATVHANDILEFPQLTRHDGEEFIYILSGKVMLHTEHYEPVLLQPGDSCYFASAMGHALVNGDTKDAEVLWVCSHIDMANAVTRGA</sequence>
<dbReference type="InterPro" id="IPR013096">
    <property type="entry name" value="Cupin_2"/>
</dbReference>
<dbReference type="InterPro" id="IPR011051">
    <property type="entry name" value="RmlC_Cupin_sf"/>
</dbReference>
<dbReference type="InterPro" id="IPR050807">
    <property type="entry name" value="TransReg_Diox_bact_type"/>
</dbReference>
<dbReference type="GO" id="GO:0003700">
    <property type="term" value="F:DNA-binding transcription factor activity"/>
    <property type="evidence" value="ECO:0007669"/>
    <property type="project" value="TreeGrafter"/>
</dbReference>
<protein>
    <submittedName>
        <fullName evidence="3">XRE family transcriptional regulator</fullName>
    </submittedName>
</protein>
<feature type="domain" description="HTH cro/C1-type" evidence="2">
    <location>
        <begin position="36"/>
        <end position="90"/>
    </location>
</feature>
<evidence type="ECO:0000259" key="2">
    <source>
        <dbReference type="PROSITE" id="PS50943"/>
    </source>
</evidence>